<feature type="chain" id="PRO_5004043828" description="Chemokine interleukin-8-like domain-containing protein" evidence="9">
    <location>
        <begin position="23"/>
        <end position="118"/>
    </location>
</feature>
<protein>
    <recommendedName>
        <fullName evidence="10">Chemokine interleukin-8-like domain-containing protein</fullName>
    </recommendedName>
</protein>
<feature type="region of interest" description="Disordered" evidence="8">
    <location>
        <begin position="90"/>
        <end position="118"/>
    </location>
</feature>
<dbReference type="HOGENOM" id="CLU_141716_3_2_1"/>
<evidence type="ECO:0000256" key="7">
    <source>
        <dbReference type="ARBA" id="ARBA00023198"/>
    </source>
</evidence>
<reference evidence="11" key="2">
    <citation type="submission" date="2025-08" db="UniProtKB">
        <authorList>
            <consortium name="Ensembl"/>
        </authorList>
    </citation>
    <scope>IDENTIFICATION</scope>
</reference>
<evidence type="ECO:0000256" key="5">
    <source>
        <dbReference type="ARBA" id="ARBA00022729"/>
    </source>
</evidence>
<dbReference type="InterPro" id="IPR039809">
    <property type="entry name" value="Chemokine_b/g/d"/>
</dbReference>
<dbReference type="Gene3D" id="2.40.50.40">
    <property type="match status" value="1"/>
</dbReference>
<reference evidence="11" key="3">
    <citation type="submission" date="2025-09" db="UniProtKB">
        <authorList>
            <consortium name="Ensembl"/>
        </authorList>
    </citation>
    <scope>IDENTIFICATION</scope>
</reference>
<keyword evidence="7" id="KW-0395">Inflammatory response</keyword>
<evidence type="ECO:0000256" key="2">
    <source>
        <dbReference type="ARBA" id="ARBA00022500"/>
    </source>
</evidence>
<proteinExistence type="predicted"/>
<dbReference type="Proteomes" id="UP000008672">
    <property type="component" value="Unassembled WGS sequence"/>
</dbReference>
<dbReference type="eggNOG" id="ENOG502S8D1">
    <property type="taxonomic scope" value="Eukaryota"/>
</dbReference>
<evidence type="ECO:0000256" key="4">
    <source>
        <dbReference type="ARBA" id="ARBA00022525"/>
    </source>
</evidence>
<dbReference type="Bgee" id="ENSLACG00000022400">
    <property type="expression patterns" value="Expressed in pelvic fin and 5 other cell types or tissues"/>
</dbReference>
<organism evidence="11 12">
    <name type="scientific">Latimeria chalumnae</name>
    <name type="common">Coelacanth</name>
    <dbReference type="NCBI Taxonomy" id="7897"/>
    <lineage>
        <taxon>Eukaryota</taxon>
        <taxon>Metazoa</taxon>
        <taxon>Chordata</taxon>
        <taxon>Craniata</taxon>
        <taxon>Vertebrata</taxon>
        <taxon>Euteleostomi</taxon>
        <taxon>Coelacanthiformes</taxon>
        <taxon>Coelacanthidae</taxon>
        <taxon>Latimeria</taxon>
    </lineage>
</organism>
<accession>M3XLA1</accession>
<dbReference type="STRING" id="7897.ENSLACP00000023507"/>
<evidence type="ECO:0000256" key="6">
    <source>
        <dbReference type="ARBA" id="ARBA00023157"/>
    </source>
</evidence>
<dbReference type="PANTHER" id="PTHR12015:SF108">
    <property type="entry name" value="C-C MOTIF CHEMOKINE 20"/>
    <property type="match status" value="1"/>
</dbReference>
<keyword evidence="3" id="KW-0202">Cytokine</keyword>
<dbReference type="EMBL" id="AFYH01098485">
    <property type="status" value="NOT_ANNOTATED_CDS"/>
    <property type="molecule type" value="Genomic_DNA"/>
</dbReference>
<dbReference type="GO" id="GO:0006954">
    <property type="term" value="P:inflammatory response"/>
    <property type="evidence" value="ECO:0007669"/>
    <property type="project" value="UniProtKB-KW"/>
</dbReference>
<dbReference type="PANTHER" id="PTHR12015">
    <property type="entry name" value="SMALL INDUCIBLE CYTOKINE A"/>
    <property type="match status" value="1"/>
</dbReference>
<dbReference type="GO" id="GO:0008009">
    <property type="term" value="F:chemokine activity"/>
    <property type="evidence" value="ECO:0007669"/>
    <property type="project" value="InterPro"/>
</dbReference>
<evidence type="ECO:0000256" key="3">
    <source>
        <dbReference type="ARBA" id="ARBA00022514"/>
    </source>
</evidence>
<dbReference type="InParanoid" id="M3XLA1"/>
<evidence type="ECO:0000313" key="11">
    <source>
        <dbReference type="Ensembl" id="ENSLACP00000023507.1"/>
    </source>
</evidence>
<dbReference type="OrthoDB" id="9909116at2759"/>
<evidence type="ECO:0000259" key="10">
    <source>
        <dbReference type="SMART" id="SM00199"/>
    </source>
</evidence>
<dbReference type="SUPFAM" id="SSF54117">
    <property type="entry name" value="Interleukin 8-like chemokines"/>
    <property type="match status" value="1"/>
</dbReference>
<dbReference type="KEGG" id="lcm:102358504"/>
<feature type="compositionally biased region" description="Basic residues" evidence="8">
    <location>
        <begin position="94"/>
        <end position="118"/>
    </location>
</feature>
<dbReference type="OMA" id="IVACYHE"/>
<dbReference type="AlphaFoldDB" id="M3XLA1"/>
<name>M3XLA1_LATCH</name>
<keyword evidence="4" id="KW-0964">Secreted</keyword>
<dbReference type="FunFam" id="2.40.50.40:FF:000012">
    <property type="entry name" value="C-C motif chemokine"/>
    <property type="match status" value="1"/>
</dbReference>
<dbReference type="GO" id="GO:0006955">
    <property type="term" value="P:immune response"/>
    <property type="evidence" value="ECO:0007669"/>
    <property type="project" value="InterPro"/>
</dbReference>
<dbReference type="Pfam" id="PF00048">
    <property type="entry name" value="IL8"/>
    <property type="match status" value="1"/>
</dbReference>
<reference evidence="12" key="1">
    <citation type="submission" date="2011-08" db="EMBL/GenBank/DDBJ databases">
        <title>The draft genome of Latimeria chalumnae.</title>
        <authorList>
            <person name="Di Palma F."/>
            <person name="Alfoldi J."/>
            <person name="Johnson J."/>
            <person name="Berlin A."/>
            <person name="Gnerre S."/>
            <person name="Jaffe D."/>
            <person name="MacCallum I."/>
            <person name="Young S."/>
            <person name="Walker B.J."/>
            <person name="Lander E."/>
            <person name="Lindblad-Toh K."/>
        </authorList>
    </citation>
    <scope>NUCLEOTIDE SEQUENCE [LARGE SCALE GENOMIC DNA]</scope>
    <source>
        <strain evidence="12">Wild caught</strain>
    </source>
</reference>
<evidence type="ECO:0000256" key="8">
    <source>
        <dbReference type="SAM" id="MobiDB-lite"/>
    </source>
</evidence>
<sequence>MMALRISAILIAIAILWSFSEANDIPVVDCCMKTSPKRIPLRIVKSYQLQTVGDGCTIQAVIFKTKRGLSLCAPPDQTWVKKLIVMLDSPVTPRRPKGKGKKDKSKGRKKTGTGKRKH</sequence>
<evidence type="ECO:0000256" key="9">
    <source>
        <dbReference type="SAM" id="SignalP"/>
    </source>
</evidence>
<dbReference type="SMART" id="SM00199">
    <property type="entry name" value="SCY"/>
    <property type="match status" value="1"/>
</dbReference>
<dbReference type="InterPro" id="IPR001811">
    <property type="entry name" value="Chemokine_IL8-like_dom"/>
</dbReference>
<comment type="subcellular location">
    <subcellularLocation>
        <location evidence="1">Secreted</location>
    </subcellularLocation>
</comment>
<feature type="domain" description="Chemokine interleukin-8-like" evidence="10">
    <location>
        <begin position="27"/>
        <end position="87"/>
    </location>
</feature>
<evidence type="ECO:0000256" key="1">
    <source>
        <dbReference type="ARBA" id="ARBA00004613"/>
    </source>
</evidence>
<feature type="signal peptide" evidence="9">
    <location>
        <begin position="1"/>
        <end position="22"/>
    </location>
</feature>
<dbReference type="GO" id="GO:0005615">
    <property type="term" value="C:extracellular space"/>
    <property type="evidence" value="ECO:0007669"/>
    <property type="project" value="UniProtKB-KW"/>
</dbReference>
<keyword evidence="6" id="KW-1015">Disulfide bond</keyword>
<dbReference type="Ensembl" id="ENSLACT00000024952.1">
    <property type="protein sequence ID" value="ENSLACP00000023507.1"/>
    <property type="gene ID" value="ENSLACG00000022400.1"/>
</dbReference>
<evidence type="ECO:0000313" key="12">
    <source>
        <dbReference type="Proteomes" id="UP000008672"/>
    </source>
</evidence>
<keyword evidence="2" id="KW-0145">Chemotaxis</keyword>
<dbReference type="FunCoup" id="M3XLA1">
    <property type="interactions" value="495"/>
</dbReference>
<dbReference type="InterPro" id="IPR036048">
    <property type="entry name" value="Interleukin_8-like_sf"/>
</dbReference>
<keyword evidence="5 9" id="KW-0732">Signal</keyword>
<keyword evidence="12" id="KW-1185">Reference proteome</keyword>
<dbReference type="GeneTree" id="ENSGT01130000278316"/>